<feature type="region of interest" description="Disordered" evidence="1">
    <location>
        <begin position="180"/>
        <end position="244"/>
    </location>
</feature>
<evidence type="ECO:0000313" key="3">
    <source>
        <dbReference type="Proteomes" id="UP001281761"/>
    </source>
</evidence>
<dbReference type="Proteomes" id="UP001281761">
    <property type="component" value="Unassembled WGS sequence"/>
</dbReference>
<feature type="region of interest" description="Disordered" evidence="1">
    <location>
        <begin position="65"/>
        <end position="143"/>
    </location>
</feature>
<feature type="compositionally biased region" description="Low complexity" evidence="1">
    <location>
        <begin position="111"/>
        <end position="122"/>
    </location>
</feature>
<feature type="compositionally biased region" description="Low complexity" evidence="1">
    <location>
        <begin position="65"/>
        <end position="76"/>
    </location>
</feature>
<sequence length="331" mass="37600">MGIHRTCLQILMWNDDPGFDKAIRRGKKFQPQHQNPKAKLQAQFSKRQQGIPTMPKRQILQTQQQQQRLRSEQQFQARKKAASISFTPKHQAKPHPVPPTPKPISQLPSHQQPFQTQTQPTPFQQPPTLVPSQSPITQSPQTTQISIETPTSTSASIPHPPQVTPYRKTINMSGLMSSKPKINRQQTQVPKTPSIPQQNPPTPFSKTQPTPDLKPQPHESTIAQPLSTSQVQTAPSSNTQFPTIRVNPSFFTQPLITQQPPTTQQHLTAQSSNTFIPQQPQTVVQLTTQRDIENLFSIQNQIFKQWDLQMEGWNSTYQQYTTLSAELHQMF</sequence>
<reference evidence="2 3" key="1">
    <citation type="journal article" date="2022" name="bioRxiv">
        <title>Genomics of Preaxostyla Flagellates Illuminates Evolutionary Transitions and the Path Towards Mitochondrial Loss.</title>
        <authorList>
            <person name="Novak L.V.F."/>
            <person name="Treitli S.C."/>
            <person name="Pyrih J."/>
            <person name="Halakuc P."/>
            <person name="Pipaliya S.V."/>
            <person name="Vacek V."/>
            <person name="Brzon O."/>
            <person name="Soukal P."/>
            <person name="Eme L."/>
            <person name="Dacks J.B."/>
            <person name="Karnkowska A."/>
            <person name="Elias M."/>
            <person name="Hampl V."/>
        </authorList>
    </citation>
    <scope>NUCLEOTIDE SEQUENCE [LARGE SCALE GENOMIC DNA]</scope>
    <source>
        <strain evidence="2">NAU3</strain>
        <tissue evidence="2">Gut</tissue>
    </source>
</reference>
<proteinExistence type="predicted"/>
<feature type="compositionally biased region" description="Polar residues" evidence="1">
    <location>
        <begin position="218"/>
        <end position="242"/>
    </location>
</feature>
<keyword evidence="3" id="KW-1185">Reference proteome</keyword>
<comment type="caution">
    <text evidence="2">The sequence shown here is derived from an EMBL/GenBank/DDBJ whole genome shotgun (WGS) entry which is preliminary data.</text>
</comment>
<accession>A0ABQ9X3M3</accession>
<feature type="compositionally biased region" description="Polar residues" evidence="1">
    <location>
        <begin position="183"/>
        <end position="197"/>
    </location>
</feature>
<dbReference type="EMBL" id="JARBJD010000230">
    <property type="protein sequence ID" value="KAK2946371.1"/>
    <property type="molecule type" value="Genomic_DNA"/>
</dbReference>
<evidence type="ECO:0000256" key="1">
    <source>
        <dbReference type="SAM" id="MobiDB-lite"/>
    </source>
</evidence>
<name>A0ABQ9X3M3_9EUKA</name>
<evidence type="ECO:0000313" key="2">
    <source>
        <dbReference type="EMBL" id="KAK2946371.1"/>
    </source>
</evidence>
<protein>
    <submittedName>
        <fullName evidence="2">Uncharacterized protein</fullName>
    </submittedName>
</protein>
<organism evidence="2 3">
    <name type="scientific">Blattamonas nauphoetae</name>
    <dbReference type="NCBI Taxonomy" id="2049346"/>
    <lineage>
        <taxon>Eukaryota</taxon>
        <taxon>Metamonada</taxon>
        <taxon>Preaxostyla</taxon>
        <taxon>Oxymonadida</taxon>
        <taxon>Blattamonas</taxon>
    </lineage>
</organism>
<feature type="compositionally biased region" description="Low complexity" evidence="1">
    <location>
        <begin position="131"/>
        <end position="143"/>
    </location>
</feature>
<gene>
    <name evidence="2" type="ORF">BLNAU_18732</name>
</gene>